<comment type="similarity">
    <text evidence="2">Belongs to the cystatin family.</text>
</comment>
<proteinExistence type="inferred from homology"/>
<dbReference type="InterPro" id="IPR018073">
    <property type="entry name" value="Prot_inh_cystat_CS"/>
</dbReference>
<dbReference type="Gene3D" id="3.10.450.10">
    <property type="match status" value="1"/>
</dbReference>
<evidence type="ECO:0000256" key="3">
    <source>
        <dbReference type="ARBA" id="ARBA00022490"/>
    </source>
</evidence>
<dbReference type="FunFam" id="3.10.450.10:FF:000001">
    <property type="entry name" value="Cystatin-A"/>
    <property type="match status" value="1"/>
</dbReference>
<dbReference type="InterPro" id="IPR000010">
    <property type="entry name" value="Cystatin_dom"/>
</dbReference>
<dbReference type="Pfam" id="PF00031">
    <property type="entry name" value="Cystatin"/>
    <property type="match status" value="1"/>
</dbReference>
<dbReference type="InterPro" id="IPR001713">
    <property type="entry name" value="Prot_inh_stefin"/>
</dbReference>
<dbReference type="PRINTS" id="PR00295">
    <property type="entry name" value="STEFINA"/>
</dbReference>
<feature type="domain" description="Cystatin" evidence="6">
    <location>
        <begin position="1"/>
        <end position="91"/>
    </location>
</feature>
<keyword evidence="3" id="KW-0963">Cytoplasm</keyword>
<evidence type="ECO:0000256" key="2">
    <source>
        <dbReference type="ARBA" id="ARBA00009403"/>
    </source>
</evidence>
<dbReference type="SUPFAM" id="SSF54403">
    <property type="entry name" value="Cystatin/monellin"/>
    <property type="match status" value="1"/>
</dbReference>
<accession>A0A813T001</accession>
<evidence type="ECO:0000256" key="4">
    <source>
        <dbReference type="ARBA" id="ARBA00022690"/>
    </source>
</evidence>
<dbReference type="CDD" id="cd00042">
    <property type="entry name" value="CY"/>
    <property type="match status" value="1"/>
</dbReference>
<evidence type="ECO:0000313" key="8">
    <source>
        <dbReference type="Proteomes" id="UP000663879"/>
    </source>
</evidence>
<sequence length="96" mass="10733">MVGGISQEKPADDHVQQIVDQVSSQIKLKCGKDFSHLKAVSYKTQVVAGTNYFIKVDAGNEVIHLRVFQPLPCYSSKPELSSFKLSKSRSDPIEYF</sequence>
<dbReference type="GO" id="GO:0004869">
    <property type="term" value="F:cysteine-type endopeptidase inhibitor activity"/>
    <property type="evidence" value="ECO:0007669"/>
    <property type="project" value="UniProtKB-KW"/>
</dbReference>
<dbReference type="AlphaFoldDB" id="A0A813T001"/>
<gene>
    <name evidence="7" type="ORF">OXX778_LOCUS6806</name>
</gene>
<dbReference type="Proteomes" id="UP000663879">
    <property type="component" value="Unassembled WGS sequence"/>
</dbReference>
<dbReference type="PANTHER" id="PTHR11414:SF21">
    <property type="entry name" value="CYSTATIN 14A, TANDEM DUPLICATE 1-RELATED"/>
    <property type="match status" value="1"/>
</dbReference>
<dbReference type="GO" id="GO:0005829">
    <property type="term" value="C:cytosol"/>
    <property type="evidence" value="ECO:0007669"/>
    <property type="project" value="TreeGrafter"/>
</dbReference>
<dbReference type="OrthoDB" id="2429551at2759"/>
<dbReference type="PANTHER" id="PTHR11414">
    <property type="entry name" value="CYSTATIN FAMILY MEMBER"/>
    <property type="match status" value="1"/>
</dbReference>
<comment type="caution">
    <text evidence="7">The sequence shown here is derived from an EMBL/GenBank/DDBJ whole genome shotgun (WGS) entry which is preliminary data.</text>
</comment>
<evidence type="ECO:0000313" key="7">
    <source>
        <dbReference type="EMBL" id="CAF0807702.1"/>
    </source>
</evidence>
<dbReference type="InterPro" id="IPR046350">
    <property type="entry name" value="Cystatin_sf"/>
</dbReference>
<keyword evidence="8" id="KW-1185">Reference proteome</keyword>
<keyword evidence="4" id="KW-0646">Protease inhibitor</keyword>
<name>A0A813T001_9BILA</name>
<dbReference type="EMBL" id="CAJNOC010000830">
    <property type="protein sequence ID" value="CAF0807702.1"/>
    <property type="molecule type" value="Genomic_DNA"/>
</dbReference>
<evidence type="ECO:0000256" key="5">
    <source>
        <dbReference type="ARBA" id="ARBA00022704"/>
    </source>
</evidence>
<dbReference type="SMART" id="SM00043">
    <property type="entry name" value="CY"/>
    <property type="match status" value="1"/>
</dbReference>
<protein>
    <recommendedName>
        <fullName evidence="6">Cystatin domain-containing protein</fullName>
    </recommendedName>
</protein>
<organism evidence="7 8">
    <name type="scientific">Brachionus calyciflorus</name>
    <dbReference type="NCBI Taxonomy" id="104777"/>
    <lineage>
        <taxon>Eukaryota</taxon>
        <taxon>Metazoa</taxon>
        <taxon>Spiralia</taxon>
        <taxon>Gnathifera</taxon>
        <taxon>Rotifera</taxon>
        <taxon>Eurotatoria</taxon>
        <taxon>Monogononta</taxon>
        <taxon>Pseudotrocha</taxon>
        <taxon>Ploima</taxon>
        <taxon>Brachionidae</taxon>
        <taxon>Brachionus</taxon>
    </lineage>
</organism>
<reference evidence="7" key="1">
    <citation type="submission" date="2021-02" db="EMBL/GenBank/DDBJ databases">
        <authorList>
            <person name="Nowell W R."/>
        </authorList>
    </citation>
    <scope>NUCLEOTIDE SEQUENCE</scope>
    <source>
        <strain evidence="7">Ploen Becks lab</strain>
    </source>
</reference>
<keyword evidence="5" id="KW-0789">Thiol protease inhibitor</keyword>
<evidence type="ECO:0000256" key="1">
    <source>
        <dbReference type="ARBA" id="ARBA00004496"/>
    </source>
</evidence>
<dbReference type="PROSITE" id="PS00287">
    <property type="entry name" value="CYSTATIN"/>
    <property type="match status" value="1"/>
</dbReference>
<evidence type="ECO:0000259" key="6">
    <source>
        <dbReference type="SMART" id="SM00043"/>
    </source>
</evidence>
<comment type="subcellular location">
    <subcellularLocation>
        <location evidence="1">Cytoplasm</location>
    </subcellularLocation>
</comment>